<accession>D1W4U8</accession>
<reference evidence="1 2" key="1">
    <citation type="submission" date="2009-12" db="EMBL/GenBank/DDBJ databases">
        <title>Genome Sequence of Prevotella buccalis ATCC 35310.</title>
        <authorList>
            <person name="Durkin A.S."/>
            <person name="Madupu R."/>
            <person name="Torralba M."/>
            <person name="Methe B."/>
            <person name="Sutton G."/>
            <person name="Strausberg R.L."/>
            <person name="Nelson K.E."/>
        </authorList>
    </citation>
    <scope>NUCLEOTIDE SEQUENCE [LARGE SCALE GENOMIC DNA]</scope>
    <source>
        <strain evidence="1 2">ATCC 35310</strain>
    </source>
</reference>
<comment type="caution">
    <text evidence="1">The sequence shown here is derived from an EMBL/GenBank/DDBJ whole genome shotgun (WGS) entry which is preliminary data.</text>
</comment>
<evidence type="ECO:0000313" key="2">
    <source>
        <dbReference type="Proteomes" id="UP000005283"/>
    </source>
</evidence>
<keyword evidence="2" id="KW-1185">Reference proteome</keyword>
<dbReference type="EMBL" id="ADEG01000041">
    <property type="protein sequence ID" value="EFA92479.1"/>
    <property type="molecule type" value="Genomic_DNA"/>
</dbReference>
<proteinExistence type="predicted"/>
<dbReference type="STRING" id="679190.HMPREF0650_2177"/>
<sequence length="39" mass="4534">MPTLWLSYRGRYQQTEGDKNNGKKMFHVQLLSYSSANIA</sequence>
<gene>
    <name evidence="1" type="ORF">HMPREF0650_2177</name>
</gene>
<dbReference type="Proteomes" id="UP000005283">
    <property type="component" value="Unassembled WGS sequence"/>
</dbReference>
<protein>
    <submittedName>
        <fullName evidence="1">Uncharacterized protein</fullName>
    </submittedName>
</protein>
<name>D1W4U8_9BACT</name>
<organism evidence="1 2">
    <name type="scientific">Hoylesella buccalis ATCC 35310</name>
    <dbReference type="NCBI Taxonomy" id="679190"/>
    <lineage>
        <taxon>Bacteria</taxon>
        <taxon>Pseudomonadati</taxon>
        <taxon>Bacteroidota</taxon>
        <taxon>Bacteroidia</taxon>
        <taxon>Bacteroidales</taxon>
        <taxon>Prevotellaceae</taxon>
        <taxon>Hoylesella</taxon>
    </lineage>
</organism>
<dbReference type="AlphaFoldDB" id="D1W4U8"/>
<evidence type="ECO:0000313" key="1">
    <source>
        <dbReference type="EMBL" id="EFA92479.1"/>
    </source>
</evidence>